<name>A0A9N9J633_9GLOM</name>
<proteinExistence type="predicted"/>
<comment type="caution">
    <text evidence="1">The sequence shown here is derived from an EMBL/GenBank/DDBJ whole genome shotgun (WGS) entry which is preliminary data.</text>
</comment>
<gene>
    <name evidence="1" type="ORF">DERYTH_LOCUS18093</name>
</gene>
<feature type="non-terminal residue" evidence="1">
    <location>
        <position position="45"/>
    </location>
</feature>
<dbReference type="AlphaFoldDB" id="A0A9N9J633"/>
<dbReference type="Proteomes" id="UP000789405">
    <property type="component" value="Unassembled WGS sequence"/>
</dbReference>
<protein>
    <submittedName>
        <fullName evidence="1">4445_t:CDS:1</fullName>
    </submittedName>
</protein>
<dbReference type="EMBL" id="CAJVPY010017877">
    <property type="protein sequence ID" value="CAG8764152.1"/>
    <property type="molecule type" value="Genomic_DNA"/>
</dbReference>
<accession>A0A9N9J633</accession>
<evidence type="ECO:0000313" key="2">
    <source>
        <dbReference type="Proteomes" id="UP000789405"/>
    </source>
</evidence>
<evidence type="ECO:0000313" key="1">
    <source>
        <dbReference type="EMBL" id="CAG8764152.1"/>
    </source>
</evidence>
<keyword evidence="2" id="KW-1185">Reference proteome</keyword>
<sequence>KQPELDEKSFNINLELLSTQKEKVVELLLETFQVYVEKISKSDQT</sequence>
<feature type="non-terminal residue" evidence="1">
    <location>
        <position position="1"/>
    </location>
</feature>
<organism evidence="1 2">
    <name type="scientific">Dentiscutata erythropus</name>
    <dbReference type="NCBI Taxonomy" id="1348616"/>
    <lineage>
        <taxon>Eukaryota</taxon>
        <taxon>Fungi</taxon>
        <taxon>Fungi incertae sedis</taxon>
        <taxon>Mucoromycota</taxon>
        <taxon>Glomeromycotina</taxon>
        <taxon>Glomeromycetes</taxon>
        <taxon>Diversisporales</taxon>
        <taxon>Gigasporaceae</taxon>
        <taxon>Dentiscutata</taxon>
    </lineage>
</organism>
<reference evidence="1" key="1">
    <citation type="submission" date="2021-06" db="EMBL/GenBank/DDBJ databases">
        <authorList>
            <person name="Kallberg Y."/>
            <person name="Tangrot J."/>
            <person name="Rosling A."/>
        </authorList>
    </citation>
    <scope>NUCLEOTIDE SEQUENCE</scope>
    <source>
        <strain evidence="1">MA453B</strain>
    </source>
</reference>